<keyword evidence="4" id="KW-0539">Nucleus</keyword>
<evidence type="ECO:0000256" key="2">
    <source>
        <dbReference type="ARBA" id="ARBA00023125"/>
    </source>
</evidence>
<accession>A0A1L9SPQ8</accession>
<keyword evidence="2" id="KW-0238">DNA-binding</keyword>
<dbReference type="RefSeq" id="XP_022583752.1">
    <property type="nucleotide sequence ID" value="XM_022724916.1"/>
</dbReference>
<dbReference type="SUPFAM" id="SSF57701">
    <property type="entry name" value="Zn2/Cys6 DNA-binding domain"/>
    <property type="match status" value="1"/>
</dbReference>
<dbReference type="Gene3D" id="4.10.240.10">
    <property type="entry name" value="Zn(2)-C6 fungal-type DNA-binding domain"/>
    <property type="match status" value="1"/>
</dbReference>
<dbReference type="PANTHER" id="PTHR47256:SF1">
    <property type="entry name" value="ZN(II)2CYS6 TRANSCRIPTION FACTOR (EUROFUNG)"/>
    <property type="match status" value="1"/>
</dbReference>
<evidence type="ECO:0000256" key="1">
    <source>
        <dbReference type="ARBA" id="ARBA00023015"/>
    </source>
</evidence>
<dbReference type="GO" id="GO:0003677">
    <property type="term" value="F:DNA binding"/>
    <property type="evidence" value="ECO:0007669"/>
    <property type="project" value="UniProtKB-KW"/>
</dbReference>
<evidence type="ECO:0000256" key="4">
    <source>
        <dbReference type="ARBA" id="ARBA00023242"/>
    </source>
</evidence>
<evidence type="ECO:0000313" key="8">
    <source>
        <dbReference type="Proteomes" id="UP000184188"/>
    </source>
</evidence>
<dbReference type="CDD" id="cd00067">
    <property type="entry name" value="GAL4"/>
    <property type="match status" value="1"/>
</dbReference>
<keyword evidence="8" id="KW-1185">Reference proteome</keyword>
<keyword evidence="3" id="KW-0804">Transcription</keyword>
<dbReference type="GO" id="GO:0000981">
    <property type="term" value="F:DNA-binding transcription factor activity, RNA polymerase II-specific"/>
    <property type="evidence" value="ECO:0007669"/>
    <property type="project" value="InterPro"/>
</dbReference>
<dbReference type="VEuPathDB" id="FungiDB:ASPZODRAFT_1435024"/>
<dbReference type="InterPro" id="IPR001138">
    <property type="entry name" value="Zn2Cys6_DnaBD"/>
</dbReference>
<sequence length="332" mass="36770">MSTQGNRRALGPGYSREILPRPPAQSHDQSRFQAAPSAARKANVSLACATCRKLKVKCDGCTPCSTCVSRNIGDSCTYETDNRRKGILKEKLRDSQQEISHLQRILHRLRFTDDTAATFLLGQIRSGLTVEELIKHIDTTVAVGGSSTPERNTLIKDSRLKRRLVGLYFEWQHPYVPIFSGQEVPDLPGPEDNRTSELLISPVIEAIMAIGSWYHDYTETTNIPGIDMEELRVLLVEEADRLLTADNNSRGSELDPVATIQASIILVTRDLAAGESETAWSRLGTAVLTAISLAWEVDASHEVNANADRSRATYWALYLTDRCVDKFSLAGI</sequence>
<feature type="region of interest" description="Disordered" evidence="5">
    <location>
        <begin position="1"/>
        <end position="36"/>
    </location>
</feature>
<dbReference type="PANTHER" id="PTHR47256">
    <property type="entry name" value="ZN(II)2CYS6 TRANSCRIPTION FACTOR (EUROFUNG)-RELATED"/>
    <property type="match status" value="1"/>
</dbReference>
<reference evidence="8" key="1">
    <citation type="journal article" date="2017" name="Genome Biol.">
        <title>Comparative genomics reveals high biological diversity and specific adaptations in the industrially and medically important fungal genus Aspergillus.</title>
        <authorList>
            <person name="de Vries R.P."/>
            <person name="Riley R."/>
            <person name="Wiebenga A."/>
            <person name="Aguilar-Osorio G."/>
            <person name="Amillis S."/>
            <person name="Uchima C.A."/>
            <person name="Anderluh G."/>
            <person name="Asadollahi M."/>
            <person name="Askin M."/>
            <person name="Barry K."/>
            <person name="Battaglia E."/>
            <person name="Bayram O."/>
            <person name="Benocci T."/>
            <person name="Braus-Stromeyer S.A."/>
            <person name="Caldana C."/>
            <person name="Canovas D."/>
            <person name="Cerqueira G.C."/>
            <person name="Chen F."/>
            <person name="Chen W."/>
            <person name="Choi C."/>
            <person name="Clum A."/>
            <person name="Dos Santos R.A."/>
            <person name="Damasio A.R."/>
            <person name="Diallinas G."/>
            <person name="Emri T."/>
            <person name="Fekete E."/>
            <person name="Flipphi M."/>
            <person name="Freyberg S."/>
            <person name="Gallo A."/>
            <person name="Gournas C."/>
            <person name="Habgood R."/>
            <person name="Hainaut M."/>
            <person name="Harispe M.L."/>
            <person name="Henrissat B."/>
            <person name="Hilden K.S."/>
            <person name="Hope R."/>
            <person name="Hossain A."/>
            <person name="Karabika E."/>
            <person name="Karaffa L."/>
            <person name="Karanyi Z."/>
            <person name="Krasevec N."/>
            <person name="Kuo A."/>
            <person name="Kusch H."/>
            <person name="LaButti K."/>
            <person name="Lagendijk E.L."/>
            <person name="Lapidus A."/>
            <person name="Levasseur A."/>
            <person name="Lindquist E."/>
            <person name="Lipzen A."/>
            <person name="Logrieco A.F."/>
            <person name="MacCabe A."/>
            <person name="Maekelae M.R."/>
            <person name="Malavazi I."/>
            <person name="Melin P."/>
            <person name="Meyer V."/>
            <person name="Mielnichuk N."/>
            <person name="Miskei M."/>
            <person name="Molnar A.P."/>
            <person name="Mule G."/>
            <person name="Ngan C.Y."/>
            <person name="Orejas M."/>
            <person name="Orosz E."/>
            <person name="Ouedraogo J.P."/>
            <person name="Overkamp K.M."/>
            <person name="Park H.-S."/>
            <person name="Perrone G."/>
            <person name="Piumi F."/>
            <person name="Punt P.J."/>
            <person name="Ram A.F."/>
            <person name="Ramon A."/>
            <person name="Rauscher S."/>
            <person name="Record E."/>
            <person name="Riano-Pachon D.M."/>
            <person name="Robert V."/>
            <person name="Roehrig J."/>
            <person name="Ruller R."/>
            <person name="Salamov A."/>
            <person name="Salih N.S."/>
            <person name="Samson R.A."/>
            <person name="Sandor E."/>
            <person name="Sanguinetti M."/>
            <person name="Schuetze T."/>
            <person name="Sepcic K."/>
            <person name="Shelest E."/>
            <person name="Sherlock G."/>
            <person name="Sophianopoulou V."/>
            <person name="Squina F.M."/>
            <person name="Sun H."/>
            <person name="Susca A."/>
            <person name="Todd R.B."/>
            <person name="Tsang A."/>
            <person name="Unkles S.E."/>
            <person name="van de Wiele N."/>
            <person name="van Rossen-Uffink D."/>
            <person name="Oliveira J.V."/>
            <person name="Vesth T.C."/>
            <person name="Visser J."/>
            <person name="Yu J.-H."/>
            <person name="Zhou M."/>
            <person name="Andersen M.R."/>
            <person name="Archer D.B."/>
            <person name="Baker S.E."/>
            <person name="Benoit I."/>
            <person name="Brakhage A.A."/>
            <person name="Braus G.H."/>
            <person name="Fischer R."/>
            <person name="Frisvad J.C."/>
            <person name="Goldman G.H."/>
            <person name="Houbraken J."/>
            <person name="Oakley B."/>
            <person name="Pocsi I."/>
            <person name="Scazzocchio C."/>
            <person name="Seiboth B."/>
            <person name="vanKuyk P.A."/>
            <person name="Wortman J."/>
            <person name="Dyer P.S."/>
            <person name="Grigoriev I.V."/>
        </authorList>
    </citation>
    <scope>NUCLEOTIDE SEQUENCE [LARGE SCALE GENOMIC DNA]</scope>
    <source>
        <strain evidence="8">CBS 506.65</strain>
    </source>
</reference>
<evidence type="ECO:0000313" key="7">
    <source>
        <dbReference type="EMBL" id="OJJ49242.1"/>
    </source>
</evidence>
<protein>
    <recommendedName>
        <fullName evidence="6">Zn(2)-C6 fungal-type domain-containing protein</fullName>
    </recommendedName>
</protein>
<evidence type="ECO:0000259" key="6">
    <source>
        <dbReference type="PROSITE" id="PS50048"/>
    </source>
</evidence>
<dbReference type="InterPro" id="IPR036864">
    <property type="entry name" value="Zn2-C6_fun-type_DNA-bd_sf"/>
</dbReference>
<dbReference type="OrthoDB" id="4136018at2759"/>
<dbReference type="AlphaFoldDB" id="A0A1L9SPQ8"/>
<dbReference type="EMBL" id="KV878338">
    <property type="protein sequence ID" value="OJJ49242.1"/>
    <property type="molecule type" value="Genomic_DNA"/>
</dbReference>
<dbReference type="GeneID" id="34611381"/>
<dbReference type="PROSITE" id="PS00463">
    <property type="entry name" value="ZN2_CY6_FUNGAL_1"/>
    <property type="match status" value="1"/>
</dbReference>
<evidence type="ECO:0000256" key="3">
    <source>
        <dbReference type="ARBA" id="ARBA00023163"/>
    </source>
</evidence>
<proteinExistence type="predicted"/>
<evidence type="ECO:0000256" key="5">
    <source>
        <dbReference type="SAM" id="MobiDB-lite"/>
    </source>
</evidence>
<feature type="domain" description="Zn(2)-C6 fungal-type" evidence="6">
    <location>
        <begin position="47"/>
        <end position="78"/>
    </location>
</feature>
<organism evidence="7 8">
    <name type="scientific">Penicilliopsis zonata CBS 506.65</name>
    <dbReference type="NCBI Taxonomy" id="1073090"/>
    <lineage>
        <taxon>Eukaryota</taxon>
        <taxon>Fungi</taxon>
        <taxon>Dikarya</taxon>
        <taxon>Ascomycota</taxon>
        <taxon>Pezizomycotina</taxon>
        <taxon>Eurotiomycetes</taxon>
        <taxon>Eurotiomycetidae</taxon>
        <taxon>Eurotiales</taxon>
        <taxon>Aspergillaceae</taxon>
        <taxon>Penicilliopsis</taxon>
    </lineage>
</organism>
<dbReference type="Proteomes" id="UP000184188">
    <property type="component" value="Unassembled WGS sequence"/>
</dbReference>
<name>A0A1L9SPQ8_9EURO</name>
<dbReference type="InterPro" id="IPR053187">
    <property type="entry name" value="Notoamide_regulator"/>
</dbReference>
<gene>
    <name evidence="7" type="ORF">ASPZODRAFT_1435024</name>
</gene>
<dbReference type="PROSITE" id="PS50048">
    <property type="entry name" value="ZN2_CY6_FUNGAL_2"/>
    <property type="match status" value="1"/>
</dbReference>
<dbReference type="Pfam" id="PF00172">
    <property type="entry name" value="Zn_clus"/>
    <property type="match status" value="1"/>
</dbReference>
<keyword evidence="1" id="KW-0805">Transcription regulation</keyword>
<dbReference type="GO" id="GO:0008270">
    <property type="term" value="F:zinc ion binding"/>
    <property type="evidence" value="ECO:0007669"/>
    <property type="project" value="InterPro"/>
</dbReference>
<dbReference type="CDD" id="cd12148">
    <property type="entry name" value="fungal_TF_MHR"/>
    <property type="match status" value="1"/>
</dbReference>
<dbReference type="SMART" id="SM00066">
    <property type="entry name" value="GAL4"/>
    <property type="match status" value="1"/>
</dbReference>